<dbReference type="Pfam" id="PF14512">
    <property type="entry name" value="TM1586_NiRdase"/>
    <property type="match status" value="1"/>
</dbReference>
<dbReference type="Gene3D" id="3.40.109.10">
    <property type="entry name" value="NADH Oxidase"/>
    <property type="match status" value="1"/>
</dbReference>
<comment type="caution">
    <text evidence="2">The sequence shown here is derived from an EMBL/GenBank/DDBJ whole genome shotgun (WGS) entry which is preliminary data.</text>
</comment>
<evidence type="ECO:0000259" key="1">
    <source>
        <dbReference type="PROSITE" id="PS50102"/>
    </source>
</evidence>
<dbReference type="Proteomes" id="UP001651880">
    <property type="component" value="Unassembled WGS sequence"/>
</dbReference>
<name>A0ABT1NC13_9FIRM</name>
<proteinExistence type="predicted"/>
<keyword evidence="3" id="KW-1185">Reference proteome</keyword>
<accession>A0ABT1NC13</accession>
<dbReference type="InterPro" id="IPR000504">
    <property type="entry name" value="RRM_dom"/>
</dbReference>
<sequence>MNFREFLANLQSIRDYEESSVESIVLGDIKAYLGEINTTVGREKGFSFILFENGSEVFKKLEGVGGYSGVMIKSPYYIGLSLANEKLETEFLGAYFMQSIVKKLFETDLGSCWINIRNVPSEVKADILKDNKNNINYLLAFGKVDEKALKQKAPSMFVQNVSSSYKTDPYGTQVIGTTGLDNARLGVGEVVYMHEWGNEASYEELETRGIADLFLYVRNAPSYKNIQPCRFILKDGEAYLAILNPENKENYVDAGIMMYTAEGLAKDLGIPGKWSFFEDRADSKEYSIIAKIEL</sequence>
<evidence type="ECO:0000313" key="3">
    <source>
        <dbReference type="Proteomes" id="UP001651880"/>
    </source>
</evidence>
<dbReference type="EMBL" id="JAJEKE010000002">
    <property type="protein sequence ID" value="MCQ1528808.1"/>
    <property type="molecule type" value="Genomic_DNA"/>
</dbReference>
<gene>
    <name evidence="2" type="ORF">LJD61_04505</name>
</gene>
<evidence type="ECO:0000313" key="2">
    <source>
        <dbReference type="EMBL" id="MCQ1528808.1"/>
    </source>
</evidence>
<reference evidence="2 3" key="1">
    <citation type="submission" date="2021-10" db="EMBL/GenBank/DDBJ databases">
        <title>Lutispora strain m25 sp. nov., a thermophilic, non-spore-forming bacterium isolated from a lab-scale methanogenic bioreactor digesting anaerobic sludge.</title>
        <authorList>
            <person name="El Houari A."/>
            <person name="Mcdonald J."/>
        </authorList>
    </citation>
    <scope>NUCLEOTIDE SEQUENCE [LARGE SCALE GENOMIC DNA]</scope>
    <source>
        <strain evidence="3">m25</strain>
    </source>
</reference>
<dbReference type="InterPro" id="IPR029478">
    <property type="entry name" value="TM1586_NiRdase"/>
</dbReference>
<organism evidence="2 3">
    <name type="scientific">Lutispora saccharofermentans</name>
    <dbReference type="NCBI Taxonomy" id="3024236"/>
    <lineage>
        <taxon>Bacteria</taxon>
        <taxon>Bacillati</taxon>
        <taxon>Bacillota</taxon>
        <taxon>Clostridia</taxon>
        <taxon>Lutisporales</taxon>
        <taxon>Lutisporaceae</taxon>
        <taxon>Lutispora</taxon>
    </lineage>
</organism>
<dbReference type="RefSeq" id="WP_255226324.1">
    <property type="nucleotide sequence ID" value="NZ_JAJEKE010000002.1"/>
</dbReference>
<dbReference type="InterPro" id="IPR000415">
    <property type="entry name" value="Nitroreductase-like"/>
</dbReference>
<protein>
    <recommendedName>
        <fullName evidence="1">RRM domain-containing protein</fullName>
    </recommendedName>
</protein>
<feature type="domain" description="RRM" evidence="1">
    <location>
        <begin position="3"/>
        <end position="85"/>
    </location>
</feature>
<dbReference type="PROSITE" id="PS50102">
    <property type="entry name" value="RRM"/>
    <property type="match status" value="1"/>
</dbReference>